<dbReference type="Pfam" id="PF03000">
    <property type="entry name" value="NPH3"/>
    <property type="match status" value="1"/>
</dbReference>
<dbReference type="PROSITE" id="PS51229">
    <property type="entry name" value="DCUN1"/>
    <property type="match status" value="1"/>
</dbReference>
<feature type="domain" description="NPH3" evidence="7">
    <location>
        <begin position="248"/>
        <end position="506"/>
    </location>
</feature>
<dbReference type="PROSITE" id="PS51649">
    <property type="entry name" value="NPH3"/>
    <property type="match status" value="1"/>
</dbReference>
<proteinExistence type="inferred from homology"/>
<dbReference type="Gramene" id="OMO99050">
    <property type="protein sequence ID" value="OMO99050"/>
    <property type="gene ID" value="CCACVL1_03958"/>
</dbReference>
<dbReference type="SMART" id="SM00225">
    <property type="entry name" value="BTB"/>
    <property type="match status" value="1"/>
</dbReference>
<dbReference type="PANTHER" id="PTHR32370">
    <property type="entry name" value="OS12G0117600 PROTEIN"/>
    <property type="match status" value="1"/>
</dbReference>
<dbReference type="Gene3D" id="1.10.238.200">
    <property type="entry name" value="Cullin, PONY binding domain"/>
    <property type="match status" value="1"/>
</dbReference>
<feature type="domain" description="BTB" evidence="5">
    <location>
        <begin position="80"/>
        <end position="155"/>
    </location>
</feature>
<dbReference type="OrthoDB" id="624345at2759"/>
<dbReference type="GO" id="GO:0016567">
    <property type="term" value="P:protein ubiquitination"/>
    <property type="evidence" value="ECO:0007669"/>
    <property type="project" value="UniProtKB-UniPathway"/>
</dbReference>
<dbReference type="Pfam" id="PF00651">
    <property type="entry name" value="BTB"/>
    <property type="match status" value="1"/>
</dbReference>
<dbReference type="Gene3D" id="1.10.238.10">
    <property type="entry name" value="EF-hand"/>
    <property type="match status" value="1"/>
</dbReference>
<dbReference type="Proteomes" id="UP000188268">
    <property type="component" value="Unassembled WGS sequence"/>
</dbReference>
<evidence type="ECO:0000256" key="3">
    <source>
        <dbReference type="PROSITE-ProRule" id="PRU00982"/>
    </source>
</evidence>
<dbReference type="InterPro" id="IPR005176">
    <property type="entry name" value="PONY_dom"/>
</dbReference>
<sequence length="796" mass="91046">MNFEIINCRNIGDQIRSTMKGKSSVAIGKKKKIVPTYDGSILGDPNLCVIHLPKSGMVEEAAEALERRNKDWIIRSKVASDLIVQVGDVSFHLHKLAMVSKSGYLSRLVLARTSTEEEKGSSRLIKIVLQDLPGGSKSFKSVVDFCYGRKVDVTASNVAPLYCAANFLEMNEGFHQGNLISQTEAFLSFALSSSSWKDTFHILKSCELVSSWAKELLIVKRCSDAIASMAFSNLGENDESFLANRNGNWWFEDVATLRIDHFILVIESIKRKGMKSELVGSCIANWTIKWFSRINSGFENLTPKHLSQKLQRVTIESLIKMLPLEKNSVSCNFLLQLLKFGLVMQINSEMLSKMERRIALMLEQCSVQDLLVKNCGDKDSIYDVGVVIRVVKTYVKNCVPRSVCIVGKLLDGYLTLVARDINLSIYDFKSLVEALPTNARYSDDNLYRAMDMYLKAHPHLTEEERKIVCGTMEYHRLSEEARQHAMKNDRLPLKVVTQFMLLDQVQMVRLMTVNEANQKDIRTKTRTSIKGLDRGCMQMTPRKEIKLMRNEVENMKMQLNQLQLCKAKLQSQHKLGRGNRDKVQQFMTITGARMYGNGLKERFVSNDKNKDPYSDMILADGITLLCNDLQVDPQDIVTLVLSWHMKASTMCEYSKQEFFIGLQALGIDSLEKFRERIPFMRSELKDEQKFREIYNFAFGWAKEKGQKSLALDTAIGMWQLLFAEKQWPLVDHWCQFLQARHNKAISRDTWAQLLEFARSVDPALSNYDAEGAWPYLIDEFVEYLNENGIIQNDQLR</sequence>
<dbReference type="Pfam" id="PF03556">
    <property type="entry name" value="Cullin_binding"/>
    <property type="match status" value="1"/>
</dbReference>
<evidence type="ECO:0000259" key="5">
    <source>
        <dbReference type="PROSITE" id="PS50097"/>
    </source>
</evidence>
<keyword evidence="9" id="KW-1185">Reference proteome</keyword>
<dbReference type="SUPFAM" id="SSF54695">
    <property type="entry name" value="POZ domain"/>
    <property type="match status" value="1"/>
</dbReference>
<evidence type="ECO:0000313" key="9">
    <source>
        <dbReference type="Proteomes" id="UP000188268"/>
    </source>
</evidence>
<evidence type="ECO:0000256" key="2">
    <source>
        <dbReference type="ARBA" id="ARBA00022786"/>
    </source>
</evidence>
<dbReference type="AlphaFoldDB" id="A0A1R3JW72"/>
<dbReference type="UniPathway" id="UPA00143"/>
<comment type="similarity">
    <text evidence="3">Belongs to the NPH3 family.</text>
</comment>
<evidence type="ECO:0000259" key="6">
    <source>
        <dbReference type="PROSITE" id="PS51229"/>
    </source>
</evidence>
<dbReference type="Gene3D" id="3.30.710.10">
    <property type="entry name" value="Potassium Channel Kv1.1, Chain A"/>
    <property type="match status" value="1"/>
</dbReference>
<feature type="domain" description="DCUN1" evidence="6">
    <location>
        <begin position="591"/>
        <end position="785"/>
    </location>
</feature>
<dbReference type="STRING" id="210143.A0A1R3JW72"/>
<dbReference type="InterPro" id="IPR043454">
    <property type="entry name" value="NPH3/RPT2-like"/>
</dbReference>
<dbReference type="PROSITE" id="PS50097">
    <property type="entry name" value="BTB"/>
    <property type="match status" value="1"/>
</dbReference>
<dbReference type="InterPro" id="IPR042460">
    <property type="entry name" value="DCN1-like_PONY"/>
</dbReference>
<dbReference type="InterPro" id="IPR000210">
    <property type="entry name" value="BTB/POZ_dom"/>
</dbReference>
<comment type="pathway">
    <text evidence="1">Protein modification; protein ubiquitination.</text>
</comment>
<dbReference type="InterPro" id="IPR011333">
    <property type="entry name" value="SKP1/BTB/POZ_sf"/>
</dbReference>
<keyword evidence="4" id="KW-0175">Coiled coil</keyword>
<evidence type="ECO:0000256" key="4">
    <source>
        <dbReference type="SAM" id="Coils"/>
    </source>
</evidence>
<name>A0A1R3JW72_COCAP</name>
<accession>A0A1R3JW72</accession>
<dbReference type="OMA" id="SEGHGHN"/>
<feature type="coiled-coil region" evidence="4">
    <location>
        <begin position="545"/>
        <end position="572"/>
    </location>
</feature>
<organism evidence="8 9">
    <name type="scientific">Corchorus capsularis</name>
    <name type="common">Jute</name>
    <dbReference type="NCBI Taxonomy" id="210143"/>
    <lineage>
        <taxon>Eukaryota</taxon>
        <taxon>Viridiplantae</taxon>
        <taxon>Streptophyta</taxon>
        <taxon>Embryophyta</taxon>
        <taxon>Tracheophyta</taxon>
        <taxon>Spermatophyta</taxon>
        <taxon>Magnoliopsida</taxon>
        <taxon>eudicotyledons</taxon>
        <taxon>Gunneridae</taxon>
        <taxon>Pentapetalae</taxon>
        <taxon>rosids</taxon>
        <taxon>malvids</taxon>
        <taxon>Malvales</taxon>
        <taxon>Malvaceae</taxon>
        <taxon>Grewioideae</taxon>
        <taxon>Apeibeae</taxon>
        <taxon>Corchorus</taxon>
    </lineage>
</organism>
<evidence type="ECO:0000259" key="7">
    <source>
        <dbReference type="PROSITE" id="PS51649"/>
    </source>
</evidence>
<dbReference type="InterPro" id="IPR027356">
    <property type="entry name" value="NPH3_dom"/>
</dbReference>
<keyword evidence="2" id="KW-0833">Ubl conjugation pathway</keyword>
<reference evidence="8 9" key="1">
    <citation type="submission" date="2013-09" db="EMBL/GenBank/DDBJ databases">
        <title>Corchorus capsularis genome sequencing.</title>
        <authorList>
            <person name="Alam M."/>
            <person name="Haque M.S."/>
            <person name="Islam M.S."/>
            <person name="Emdad E.M."/>
            <person name="Islam M.M."/>
            <person name="Ahmed B."/>
            <person name="Halim A."/>
            <person name="Hossen Q.M.M."/>
            <person name="Hossain M.Z."/>
            <person name="Ahmed R."/>
            <person name="Khan M.M."/>
            <person name="Islam R."/>
            <person name="Rashid M.M."/>
            <person name="Khan S.A."/>
            <person name="Rahman M.S."/>
            <person name="Alam M."/>
        </authorList>
    </citation>
    <scope>NUCLEOTIDE SEQUENCE [LARGE SCALE GENOMIC DNA]</scope>
    <source>
        <strain evidence="9">cv. CVL-1</strain>
        <tissue evidence="8">Whole seedling</tissue>
    </source>
</reference>
<dbReference type="EMBL" id="AWWV01006946">
    <property type="protein sequence ID" value="OMO99050.1"/>
    <property type="molecule type" value="Genomic_DNA"/>
</dbReference>
<evidence type="ECO:0000256" key="1">
    <source>
        <dbReference type="ARBA" id="ARBA00004906"/>
    </source>
</evidence>
<protein>
    <submittedName>
        <fullName evidence="8">BTB/POZ-like protein</fullName>
    </submittedName>
</protein>
<evidence type="ECO:0000313" key="8">
    <source>
        <dbReference type="EMBL" id="OMO99050.1"/>
    </source>
</evidence>
<comment type="caution">
    <text evidence="8">The sequence shown here is derived from an EMBL/GenBank/DDBJ whole genome shotgun (WGS) entry which is preliminary data.</text>
</comment>
<dbReference type="FunFam" id="1.10.238.200:FF:000004">
    <property type="entry name" value="Defective in cullin neddylation protein"/>
    <property type="match status" value="1"/>
</dbReference>
<gene>
    <name evidence="8" type="ORF">CCACVL1_03958</name>
</gene>